<reference evidence="6 7" key="1">
    <citation type="submission" date="2019-01" db="EMBL/GenBank/DDBJ databases">
        <title>A draft genome assembly of the solar-powered sea slug Elysia chlorotica.</title>
        <authorList>
            <person name="Cai H."/>
            <person name="Li Q."/>
            <person name="Fang X."/>
            <person name="Li J."/>
            <person name="Curtis N.E."/>
            <person name="Altenburger A."/>
            <person name="Shibata T."/>
            <person name="Feng M."/>
            <person name="Maeda T."/>
            <person name="Schwartz J.A."/>
            <person name="Shigenobu S."/>
            <person name="Lundholm N."/>
            <person name="Nishiyama T."/>
            <person name="Yang H."/>
            <person name="Hasebe M."/>
            <person name="Li S."/>
            <person name="Pierce S.K."/>
            <person name="Wang J."/>
        </authorList>
    </citation>
    <scope>NUCLEOTIDE SEQUENCE [LARGE SCALE GENOMIC DNA]</scope>
    <source>
        <strain evidence="6">EC2010</strain>
        <tissue evidence="6">Whole organism of an adult</tissue>
    </source>
</reference>
<dbReference type="Proteomes" id="UP000271974">
    <property type="component" value="Unassembled WGS sequence"/>
</dbReference>
<evidence type="ECO:0000313" key="6">
    <source>
        <dbReference type="EMBL" id="RUS68651.1"/>
    </source>
</evidence>
<feature type="transmembrane region" description="Helical" evidence="5">
    <location>
        <begin position="167"/>
        <end position="186"/>
    </location>
</feature>
<protein>
    <recommendedName>
        <fullName evidence="8">Major facilitator superfamily (MFS) profile domain-containing protein</fullName>
    </recommendedName>
</protein>
<keyword evidence="7" id="KW-1185">Reference proteome</keyword>
<dbReference type="Pfam" id="PF07690">
    <property type="entry name" value="MFS_1"/>
    <property type="match status" value="1"/>
</dbReference>
<dbReference type="EMBL" id="RQTK01002140">
    <property type="protein sequence ID" value="RUS68651.1"/>
    <property type="molecule type" value="Genomic_DNA"/>
</dbReference>
<dbReference type="AlphaFoldDB" id="A0A433SIE4"/>
<evidence type="ECO:0000256" key="5">
    <source>
        <dbReference type="SAM" id="Phobius"/>
    </source>
</evidence>
<feature type="transmembrane region" description="Helical" evidence="5">
    <location>
        <begin position="76"/>
        <end position="100"/>
    </location>
</feature>
<evidence type="ECO:0000256" key="4">
    <source>
        <dbReference type="ARBA" id="ARBA00023136"/>
    </source>
</evidence>
<feature type="transmembrane region" description="Helical" evidence="5">
    <location>
        <begin position="134"/>
        <end position="155"/>
    </location>
</feature>
<keyword evidence="4 5" id="KW-0472">Membrane</keyword>
<dbReference type="OrthoDB" id="3936150at2759"/>
<keyword evidence="3 5" id="KW-1133">Transmembrane helix</keyword>
<keyword evidence="2 5" id="KW-0812">Transmembrane</keyword>
<dbReference type="GO" id="GO:0016020">
    <property type="term" value="C:membrane"/>
    <property type="evidence" value="ECO:0007669"/>
    <property type="project" value="UniProtKB-SubCell"/>
</dbReference>
<evidence type="ECO:0000313" key="7">
    <source>
        <dbReference type="Proteomes" id="UP000271974"/>
    </source>
</evidence>
<feature type="transmembrane region" description="Helical" evidence="5">
    <location>
        <begin position="198"/>
        <end position="219"/>
    </location>
</feature>
<feature type="transmembrane region" description="Helical" evidence="5">
    <location>
        <begin position="107"/>
        <end position="128"/>
    </location>
</feature>
<dbReference type="SUPFAM" id="SSF103473">
    <property type="entry name" value="MFS general substrate transporter"/>
    <property type="match status" value="1"/>
</dbReference>
<comment type="subcellular location">
    <subcellularLocation>
        <location evidence="1">Membrane</location>
        <topology evidence="1">Multi-pass membrane protein</topology>
    </subcellularLocation>
</comment>
<dbReference type="GO" id="GO:0022857">
    <property type="term" value="F:transmembrane transporter activity"/>
    <property type="evidence" value="ECO:0007669"/>
    <property type="project" value="InterPro"/>
</dbReference>
<accession>A0A433SIE4</accession>
<evidence type="ECO:0000256" key="3">
    <source>
        <dbReference type="ARBA" id="ARBA00022989"/>
    </source>
</evidence>
<dbReference type="InterPro" id="IPR036259">
    <property type="entry name" value="MFS_trans_sf"/>
</dbReference>
<proteinExistence type="predicted"/>
<dbReference type="InterPro" id="IPR011701">
    <property type="entry name" value="MFS"/>
</dbReference>
<dbReference type="Gene3D" id="1.20.1250.20">
    <property type="entry name" value="MFS general substrate transporter like domains"/>
    <property type="match status" value="1"/>
</dbReference>
<gene>
    <name evidence="6" type="ORF">EGW08_023587</name>
</gene>
<dbReference type="STRING" id="188477.A0A433SIE4"/>
<dbReference type="PANTHER" id="PTHR24064">
    <property type="entry name" value="SOLUTE CARRIER FAMILY 22 MEMBER"/>
    <property type="match status" value="1"/>
</dbReference>
<evidence type="ECO:0000256" key="2">
    <source>
        <dbReference type="ARBA" id="ARBA00022692"/>
    </source>
</evidence>
<feature type="transmembrane region" description="Helical" evidence="5">
    <location>
        <begin position="43"/>
        <end position="64"/>
    </location>
</feature>
<evidence type="ECO:0008006" key="8">
    <source>
        <dbReference type="Google" id="ProtNLM"/>
    </source>
</evidence>
<comment type="caution">
    <text evidence="6">The sequence shown here is derived from an EMBL/GenBank/DDBJ whole genome shotgun (WGS) entry which is preliminary data.</text>
</comment>
<sequence>MARANGREESGALLAKSVRSVSVTGEVSGESARPSRLLTNCGLLARTIVCCFNRFIVDLMYFGISLNLGHLGGSLFLTFGLTCSMELAANTALFLVFLRFRYGRKPLYCSSVILAAAGFGLSATSMLFGSSHGYSLALVMVGMFGVSSAATTIYVHTSELFPTSVRSSAMALLDIAGMCGGVVSPYVFQMSDSIEGRLGHACPMLVYGASALAAGLLILTLPETKDRRMADTIGDAVTLSEQATRSKLNIPDEPARKKFYAAIDGVTEWGNGDMVSSSCSRE</sequence>
<name>A0A433SIE4_ELYCH</name>
<organism evidence="6 7">
    <name type="scientific">Elysia chlorotica</name>
    <name type="common">Eastern emerald elysia</name>
    <name type="synonym">Sea slug</name>
    <dbReference type="NCBI Taxonomy" id="188477"/>
    <lineage>
        <taxon>Eukaryota</taxon>
        <taxon>Metazoa</taxon>
        <taxon>Spiralia</taxon>
        <taxon>Lophotrochozoa</taxon>
        <taxon>Mollusca</taxon>
        <taxon>Gastropoda</taxon>
        <taxon>Heterobranchia</taxon>
        <taxon>Euthyneura</taxon>
        <taxon>Panpulmonata</taxon>
        <taxon>Sacoglossa</taxon>
        <taxon>Placobranchoidea</taxon>
        <taxon>Plakobranchidae</taxon>
        <taxon>Elysia</taxon>
    </lineage>
</organism>
<evidence type="ECO:0000256" key="1">
    <source>
        <dbReference type="ARBA" id="ARBA00004141"/>
    </source>
</evidence>